<comment type="catalytic activity">
    <reaction evidence="11">
        <text>12-(9Z-octadecenoyloxy)-octadecanoate + H2O = 12-hydroxyoctadecanoate + (9Z)-octadecenoate + H(+)</text>
        <dbReference type="Rhea" id="RHEA:52060"/>
        <dbReference type="ChEBI" id="CHEBI:15377"/>
        <dbReference type="ChEBI" id="CHEBI:15378"/>
        <dbReference type="ChEBI" id="CHEBI:30823"/>
        <dbReference type="ChEBI" id="CHEBI:84201"/>
        <dbReference type="ChEBI" id="CHEBI:136302"/>
    </reaction>
    <physiologicalReaction direction="left-to-right" evidence="11">
        <dbReference type="Rhea" id="RHEA:52061"/>
    </physiologicalReaction>
</comment>
<dbReference type="KEGG" id="btab:109035054"/>
<evidence type="ECO:0000256" key="4">
    <source>
        <dbReference type="ARBA" id="ARBA00022692"/>
    </source>
</evidence>
<gene>
    <name evidence="18" type="ORF">BEMITA_LOCUS5553</name>
</gene>
<evidence type="ECO:0000256" key="9">
    <source>
        <dbReference type="ARBA" id="ARBA00047863"/>
    </source>
</evidence>
<evidence type="ECO:0000256" key="11">
    <source>
        <dbReference type="ARBA" id="ARBA00048701"/>
    </source>
</evidence>
<keyword evidence="6 17" id="KW-0472">Membrane</keyword>
<dbReference type="InterPro" id="IPR006838">
    <property type="entry name" value="ADTRP_AIG1"/>
</dbReference>
<evidence type="ECO:0000256" key="3">
    <source>
        <dbReference type="ARBA" id="ARBA00009300"/>
    </source>
</evidence>
<protein>
    <recommendedName>
        <fullName evidence="20">Androgen-induced gene 1 protein-like</fullName>
    </recommendedName>
</protein>
<dbReference type="PANTHER" id="PTHR10989">
    <property type="entry name" value="ANDROGEN-INDUCED PROTEIN 1-RELATED"/>
    <property type="match status" value="1"/>
</dbReference>
<dbReference type="GO" id="GO:0012505">
    <property type="term" value="C:endomembrane system"/>
    <property type="evidence" value="ECO:0007669"/>
    <property type="project" value="UniProtKB-SubCell"/>
</dbReference>
<evidence type="ECO:0000256" key="6">
    <source>
        <dbReference type="ARBA" id="ARBA00023136"/>
    </source>
</evidence>
<comment type="catalytic activity">
    <reaction evidence="13">
        <text>9-octadecanoyloxy-octadecanoate + H2O = 9-hydroxy-octadecanoate + octadecanoate + H(+)</text>
        <dbReference type="Rhea" id="RHEA:52096"/>
        <dbReference type="ChEBI" id="CHEBI:15377"/>
        <dbReference type="ChEBI" id="CHEBI:15378"/>
        <dbReference type="ChEBI" id="CHEBI:25629"/>
        <dbReference type="ChEBI" id="CHEBI:136286"/>
        <dbReference type="ChEBI" id="CHEBI:136373"/>
    </reaction>
    <physiologicalReaction direction="left-to-right" evidence="13">
        <dbReference type="Rhea" id="RHEA:52097"/>
    </physiologicalReaction>
</comment>
<evidence type="ECO:0000256" key="12">
    <source>
        <dbReference type="ARBA" id="ARBA00048800"/>
    </source>
</evidence>
<comment type="catalytic activity">
    <reaction evidence="15">
        <text>13-(9Z-hexadecenoyloxy)-octadecanoate + H2O = 13-hydroxy-octadecanoate + (9Z)-hexadecenoate + H(+)</text>
        <dbReference type="Rhea" id="RHEA:52076"/>
        <dbReference type="ChEBI" id="CHEBI:15377"/>
        <dbReference type="ChEBI" id="CHEBI:15378"/>
        <dbReference type="ChEBI" id="CHEBI:32372"/>
        <dbReference type="ChEBI" id="CHEBI:136304"/>
        <dbReference type="ChEBI" id="CHEBI:136315"/>
    </reaction>
    <physiologicalReaction direction="left-to-right" evidence="15">
        <dbReference type="Rhea" id="RHEA:52077"/>
    </physiologicalReaction>
</comment>
<evidence type="ECO:0000256" key="7">
    <source>
        <dbReference type="ARBA" id="ARBA00047368"/>
    </source>
</evidence>
<dbReference type="GO" id="GO:0016020">
    <property type="term" value="C:membrane"/>
    <property type="evidence" value="ECO:0007669"/>
    <property type="project" value="InterPro"/>
</dbReference>
<evidence type="ECO:0000313" key="19">
    <source>
        <dbReference type="Proteomes" id="UP001152759"/>
    </source>
</evidence>
<evidence type="ECO:0000256" key="1">
    <source>
        <dbReference type="ARBA" id="ARBA00000923"/>
    </source>
</evidence>
<evidence type="ECO:0000313" key="18">
    <source>
        <dbReference type="EMBL" id="CAH0386430.1"/>
    </source>
</evidence>
<feature type="transmembrane region" description="Helical" evidence="17">
    <location>
        <begin position="52"/>
        <end position="74"/>
    </location>
</feature>
<evidence type="ECO:0000256" key="13">
    <source>
        <dbReference type="ARBA" id="ARBA00049221"/>
    </source>
</evidence>
<comment type="catalytic activity">
    <reaction evidence="10">
        <text>12-octadecanoyloxy-octadecanoate + H2O = 12-hydroxyoctadecanoate + octadecanoate + H(+)</text>
        <dbReference type="Rhea" id="RHEA:52080"/>
        <dbReference type="ChEBI" id="CHEBI:15377"/>
        <dbReference type="ChEBI" id="CHEBI:15378"/>
        <dbReference type="ChEBI" id="CHEBI:25629"/>
        <dbReference type="ChEBI" id="CHEBI:84201"/>
        <dbReference type="ChEBI" id="CHEBI:136330"/>
    </reaction>
    <physiologicalReaction direction="left-to-right" evidence="10">
        <dbReference type="Rhea" id="RHEA:52081"/>
    </physiologicalReaction>
</comment>
<evidence type="ECO:0000256" key="14">
    <source>
        <dbReference type="ARBA" id="ARBA00049296"/>
    </source>
</evidence>
<comment type="catalytic activity">
    <reaction evidence="1">
        <text>9-(9Z-hexadecenoyloxy)-octadecanoate + H2O = (9Z)-hexadecenoate + 9-hydroxy-octadecanoate + H(+)</text>
        <dbReference type="Rhea" id="RHEA:52068"/>
        <dbReference type="ChEBI" id="CHEBI:15377"/>
        <dbReference type="ChEBI" id="CHEBI:15378"/>
        <dbReference type="ChEBI" id="CHEBI:32372"/>
        <dbReference type="ChEBI" id="CHEBI:136286"/>
        <dbReference type="ChEBI" id="CHEBI:136309"/>
    </reaction>
    <physiologicalReaction direction="left-to-right" evidence="1">
        <dbReference type="Rhea" id="RHEA:52069"/>
    </physiologicalReaction>
</comment>
<evidence type="ECO:0000256" key="5">
    <source>
        <dbReference type="ARBA" id="ARBA00022989"/>
    </source>
</evidence>
<proteinExistence type="inferred from homology"/>
<dbReference type="OrthoDB" id="1898221at2759"/>
<comment type="catalytic activity">
    <reaction evidence="14">
        <text>13-(9Z-octadecenoyloxy)-octadecanoate + H2O = 13-hydroxy-octadecanoate + (9Z)-octadecenoate + H(+)</text>
        <dbReference type="Rhea" id="RHEA:52064"/>
        <dbReference type="ChEBI" id="CHEBI:15377"/>
        <dbReference type="ChEBI" id="CHEBI:15378"/>
        <dbReference type="ChEBI" id="CHEBI:30823"/>
        <dbReference type="ChEBI" id="CHEBI:136303"/>
        <dbReference type="ChEBI" id="CHEBI:136304"/>
    </reaction>
    <physiologicalReaction direction="left-to-right" evidence="14">
        <dbReference type="Rhea" id="RHEA:52065"/>
    </physiologicalReaction>
</comment>
<keyword evidence="19" id="KW-1185">Reference proteome</keyword>
<evidence type="ECO:0000256" key="15">
    <source>
        <dbReference type="ARBA" id="ARBA00049322"/>
    </source>
</evidence>
<keyword evidence="5 17" id="KW-1133">Transmembrane helix</keyword>
<sequence>MALSSVLRTANVLLHVIGSILFCSGVYFHWQVKIPSKISPLDSAFGDKFKYLTFWNACIQAFFFTYCLILDIFVKSNPNKPPKTVAFKNYLFATIGFPIACFVATVFWGLYTLDRELVLPRVLDPYFPMWLNHIVHTMVAVFAVLEMLSAPHTYPERSRGLFTLGTFTVIYVVWVHIIYLKSDLWVYPILKELNLPFRMLFFAAMLAYAFLLYIIGDVVNKLVNKKVHKTCHQGISPGMQVNESSPLNSNFPVT</sequence>
<keyword evidence="4 17" id="KW-0812">Transmembrane</keyword>
<dbReference type="Proteomes" id="UP001152759">
    <property type="component" value="Chromosome 3"/>
</dbReference>
<evidence type="ECO:0000256" key="2">
    <source>
        <dbReference type="ARBA" id="ARBA00004127"/>
    </source>
</evidence>
<evidence type="ECO:0008006" key="20">
    <source>
        <dbReference type="Google" id="ProtNLM"/>
    </source>
</evidence>
<organism evidence="18 19">
    <name type="scientific">Bemisia tabaci</name>
    <name type="common">Sweetpotato whitefly</name>
    <name type="synonym">Aleurodes tabaci</name>
    <dbReference type="NCBI Taxonomy" id="7038"/>
    <lineage>
        <taxon>Eukaryota</taxon>
        <taxon>Metazoa</taxon>
        <taxon>Ecdysozoa</taxon>
        <taxon>Arthropoda</taxon>
        <taxon>Hexapoda</taxon>
        <taxon>Insecta</taxon>
        <taxon>Pterygota</taxon>
        <taxon>Neoptera</taxon>
        <taxon>Paraneoptera</taxon>
        <taxon>Hemiptera</taxon>
        <taxon>Sternorrhyncha</taxon>
        <taxon>Aleyrodoidea</taxon>
        <taxon>Aleyrodidae</taxon>
        <taxon>Aleyrodinae</taxon>
        <taxon>Bemisia</taxon>
    </lineage>
</organism>
<comment type="catalytic activity">
    <reaction evidence="9">
        <text>9-hexadecanoyloxy-octadecanoate + H2O = 9-hydroxy-octadecanoate + hexadecanoate + H(+)</text>
        <dbReference type="Rhea" id="RHEA:52052"/>
        <dbReference type="ChEBI" id="CHEBI:7896"/>
        <dbReference type="ChEBI" id="CHEBI:15377"/>
        <dbReference type="ChEBI" id="CHEBI:15378"/>
        <dbReference type="ChEBI" id="CHEBI:83670"/>
        <dbReference type="ChEBI" id="CHEBI:136286"/>
    </reaction>
    <physiologicalReaction direction="left-to-right" evidence="9">
        <dbReference type="Rhea" id="RHEA:52053"/>
    </physiologicalReaction>
</comment>
<feature type="transmembrane region" description="Helical" evidence="17">
    <location>
        <begin position="86"/>
        <end position="110"/>
    </location>
</feature>
<comment type="similarity">
    <text evidence="3">Belongs to the AIG1 family.</text>
</comment>
<feature type="transmembrane region" description="Helical" evidence="17">
    <location>
        <begin position="12"/>
        <end position="32"/>
    </location>
</feature>
<dbReference type="EMBL" id="OU963864">
    <property type="protein sequence ID" value="CAH0386430.1"/>
    <property type="molecule type" value="Genomic_DNA"/>
</dbReference>
<dbReference type="AlphaFoldDB" id="A0A9P0F2Q2"/>
<dbReference type="Pfam" id="PF04750">
    <property type="entry name" value="Far-17a_AIG1"/>
    <property type="match status" value="1"/>
</dbReference>
<dbReference type="PANTHER" id="PTHR10989:SF16">
    <property type="entry name" value="AT02829P-RELATED"/>
    <property type="match status" value="1"/>
</dbReference>
<feature type="transmembrane region" description="Helical" evidence="17">
    <location>
        <begin position="160"/>
        <end position="179"/>
    </location>
</feature>
<comment type="catalytic activity">
    <reaction evidence="12">
        <text>9-(9Z-octadecenoyloxy)-octadecanoate + H2O = 9-hydroxy-octadecanoate + (9Z)-octadecenoate + H(+)</text>
        <dbReference type="Rhea" id="RHEA:52048"/>
        <dbReference type="ChEBI" id="CHEBI:15377"/>
        <dbReference type="ChEBI" id="CHEBI:15378"/>
        <dbReference type="ChEBI" id="CHEBI:30823"/>
        <dbReference type="ChEBI" id="CHEBI:136282"/>
        <dbReference type="ChEBI" id="CHEBI:136286"/>
    </reaction>
    <physiologicalReaction direction="left-to-right" evidence="12">
        <dbReference type="Rhea" id="RHEA:52049"/>
    </physiologicalReaction>
</comment>
<comment type="catalytic activity">
    <reaction evidence="8">
        <text>13-octadecanoyloxy-octadecanoate + H2O = 13-hydroxy-octadecanoate + octadecanoate + H(+)</text>
        <dbReference type="Rhea" id="RHEA:52084"/>
        <dbReference type="ChEBI" id="CHEBI:15377"/>
        <dbReference type="ChEBI" id="CHEBI:15378"/>
        <dbReference type="ChEBI" id="CHEBI:25629"/>
        <dbReference type="ChEBI" id="CHEBI:136304"/>
        <dbReference type="ChEBI" id="CHEBI:136335"/>
    </reaction>
    <physiologicalReaction direction="left-to-right" evidence="8">
        <dbReference type="Rhea" id="RHEA:52085"/>
    </physiologicalReaction>
</comment>
<comment type="catalytic activity">
    <reaction evidence="16">
        <text>12-(9Z-hexadecenoyloxy)-octadecanoate + H2O = 12-hydroxyoctadecanoate + (9Z)-hexadecenoate + H(+)</text>
        <dbReference type="Rhea" id="RHEA:52072"/>
        <dbReference type="ChEBI" id="CHEBI:15377"/>
        <dbReference type="ChEBI" id="CHEBI:15378"/>
        <dbReference type="ChEBI" id="CHEBI:32372"/>
        <dbReference type="ChEBI" id="CHEBI:84201"/>
        <dbReference type="ChEBI" id="CHEBI:136312"/>
    </reaction>
    <physiologicalReaction direction="left-to-right" evidence="16">
        <dbReference type="Rhea" id="RHEA:52073"/>
    </physiologicalReaction>
</comment>
<comment type="subcellular location">
    <subcellularLocation>
        <location evidence="2">Endomembrane system</location>
        <topology evidence="2">Multi-pass membrane protein</topology>
    </subcellularLocation>
</comment>
<evidence type="ECO:0000256" key="16">
    <source>
        <dbReference type="ARBA" id="ARBA00049428"/>
    </source>
</evidence>
<comment type="catalytic activity">
    <reaction evidence="7">
        <text>12-hexadecanoyloxy-octadecanoate + H2O = 12-hydroxyoctadecanoate + hexadecanoate + H(+)</text>
        <dbReference type="Rhea" id="RHEA:52056"/>
        <dbReference type="ChEBI" id="CHEBI:7896"/>
        <dbReference type="ChEBI" id="CHEBI:15377"/>
        <dbReference type="ChEBI" id="CHEBI:15378"/>
        <dbReference type="ChEBI" id="CHEBI:83677"/>
        <dbReference type="ChEBI" id="CHEBI:84201"/>
    </reaction>
    <physiologicalReaction direction="left-to-right" evidence="7">
        <dbReference type="Rhea" id="RHEA:52057"/>
    </physiologicalReaction>
</comment>
<evidence type="ECO:0000256" key="10">
    <source>
        <dbReference type="ARBA" id="ARBA00048680"/>
    </source>
</evidence>
<reference evidence="18" key="1">
    <citation type="submission" date="2021-12" db="EMBL/GenBank/DDBJ databases">
        <authorList>
            <person name="King R."/>
        </authorList>
    </citation>
    <scope>NUCLEOTIDE SEQUENCE</scope>
</reference>
<evidence type="ECO:0000256" key="17">
    <source>
        <dbReference type="SAM" id="Phobius"/>
    </source>
</evidence>
<evidence type="ECO:0000256" key="8">
    <source>
        <dbReference type="ARBA" id="ARBA00047427"/>
    </source>
</evidence>
<name>A0A9P0F2Q2_BEMTA</name>
<accession>A0A9P0F2Q2</accession>
<feature type="transmembrane region" description="Helical" evidence="17">
    <location>
        <begin position="199"/>
        <end position="219"/>
    </location>
</feature>
<feature type="transmembrane region" description="Helical" evidence="17">
    <location>
        <begin position="130"/>
        <end position="148"/>
    </location>
</feature>